<dbReference type="AlphaFoldDB" id="A0A8H6A424"/>
<dbReference type="PANTHER" id="PTHR43008:SF7">
    <property type="entry name" value="SHORT CHAIN DEHYDROGENASE_REDUCTASE (AFU_ORTHOLOGUE AFUA_2G00830)"/>
    <property type="match status" value="1"/>
</dbReference>
<dbReference type="CDD" id="cd05233">
    <property type="entry name" value="SDR_c"/>
    <property type="match status" value="1"/>
</dbReference>
<evidence type="ECO:0000256" key="1">
    <source>
        <dbReference type="ARBA" id="ARBA00006484"/>
    </source>
</evidence>
<dbReference type="EMBL" id="SPNV01000099">
    <property type="protein sequence ID" value="KAF5861446.1"/>
    <property type="molecule type" value="Genomic_DNA"/>
</dbReference>
<dbReference type="InterPro" id="IPR002347">
    <property type="entry name" value="SDR_fam"/>
</dbReference>
<proteinExistence type="inferred from homology"/>
<reference evidence="4 5" key="1">
    <citation type="submission" date="2019-04" db="EMBL/GenBank/DDBJ databases">
        <title>Aspergillus burnettii sp. nov., novel species from soil in southeast Queensland.</title>
        <authorList>
            <person name="Gilchrist C.L.M."/>
            <person name="Pitt J.I."/>
            <person name="Lange L."/>
            <person name="Lacey H.J."/>
            <person name="Vuong D."/>
            <person name="Midgley D.J."/>
            <person name="Greenfield P."/>
            <person name="Bradbury M."/>
            <person name="Lacey E."/>
            <person name="Busk P.K."/>
            <person name="Pilgaard B."/>
            <person name="Chooi Y.H."/>
            <person name="Piggott A.M."/>
        </authorList>
    </citation>
    <scope>NUCLEOTIDE SEQUENCE [LARGE SCALE GENOMIC DNA]</scope>
    <source>
        <strain evidence="4 5">FRR 5400</strain>
    </source>
</reference>
<evidence type="ECO:0000313" key="4">
    <source>
        <dbReference type="EMBL" id="KAF5861446.1"/>
    </source>
</evidence>
<dbReference type="Gene3D" id="3.40.50.720">
    <property type="entry name" value="NAD(P)-binding Rossmann-like Domain"/>
    <property type="match status" value="1"/>
</dbReference>
<evidence type="ECO:0008006" key="6">
    <source>
        <dbReference type="Google" id="ProtNLM"/>
    </source>
</evidence>
<sequence>MVHSYLRKLRDEAGNNRTINASSAPTSSPHCTVNNTPQAMSIFKAPKTALITGAASGIGFATAKLCRSRGMHLALLDIDAVNLQRAKDELAVLGPSLKTESYEIDVGDKNRWTEVAIQIGSAFADVDLVFLNAGRSQRAQCGYEGKLKPWGDTFDTNVFGPLNGLEAVIPLLLSSNTPKSIVITGSKQGITNPPGGGVPAYNASKAAIKSLTEHLAHDLRSDPATAHISAHLFVPGWTWTGMMGNVGPTQEESVKKMAGAWYPSQAAEVLVNGVEKGSFYIICPDSETDWALDQARIQWASDDVVEDRPALSRWEGSWKERAEEEIRADAERRRK</sequence>
<comment type="caution">
    <text evidence="4">The sequence shown here is derived from an EMBL/GenBank/DDBJ whole genome shotgun (WGS) entry which is preliminary data.</text>
</comment>
<organism evidence="4 5">
    <name type="scientific">Petromyces alliaceus</name>
    <name type="common">Aspergillus alliaceus</name>
    <dbReference type="NCBI Taxonomy" id="209559"/>
    <lineage>
        <taxon>Eukaryota</taxon>
        <taxon>Fungi</taxon>
        <taxon>Dikarya</taxon>
        <taxon>Ascomycota</taxon>
        <taxon>Pezizomycotina</taxon>
        <taxon>Eurotiomycetes</taxon>
        <taxon>Eurotiomycetidae</taxon>
        <taxon>Eurotiales</taxon>
        <taxon>Aspergillaceae</taxon>
        <taxon>Aspergillus</taxon>
        <taxon>Aspergillus subgen. Circumdati</taxon>
    </lineage>
</organism>
<protein>
    <recommendedName>
        <fullName evidence="6">Short chain dehydrogenase/reductase</fullName>
    </recommendedName>
</protein>
<evidence type="ECO:0000256" key="3">
    <source>
        <dbReference type="SAM" id="MobiDB-lite"/>
    </source>
</evidence>
<feature type="region of interest" description="Disordered" evidence="3">
    <location>
        <begin position="316"/>
        <end position="335"/>
    </location>
</feature>
<accession>A0A8H6A424</accession>
<evidence type="ECO:0000256" key="2">
    <source>
        <dbReference type="ARBA" id="ARBA00023002"/>
    </source>
</evidence>
<dbReference type="InterPro" id="IPR036291">
    <property type="entry name" value="NAD(P)-bd_dom_sf"/>
</dbReference>
<dbReference type="PRINTS" id="PR00081">
    <property type="entry name" value="GDHRDH"/>
</dbReference>
<dbReference type="PANTHER" id="PTHR43008">
    <property type="entry name" value="BENZIL REDUCTASE"/>
    <property type="match status" value="1"/>
</dbReference>
<dbReference type="SUPFAM" id="SSF51735">
    <property type="entry name" value="NAD(P)-binding Rossmann-fold domains"/>
    <property type="match status" value="1"/>
</dbReference>
<dbReference type="Proteomes" id="UP000541154">
    <property type="component" value="Unassembled WGS sequence"/>
</dbReference>
<evidence type="ECO:0000313" key="5">
    <source>
        <dbReference type="Proteomes" id="UP000541154"/>
    </source>
</evidence>
<dbReference type="GO" id="GO:0050664">
    <property type="term" value="F:oxidoreductase activity, acting on NAD(P)H, oxygen as acceptor"/>
    <property type="evidence" value="ECO:0007669"/>
    <property type="project" value="TreeGrafter"/>
</dbReference>
<comment type="similarity">
    <text evidence="1">Belongs to the short-chain dehydrogenases/reductases (SDR) family.</text>
</comment>
<name>A0A8H6A424_PETAA</name>
<gene>
    <name evidence="4" type="ORF">ETB97_012925</name>
</gene>
<dbReference type="Pfam" id="PF00106">
    <property type="entry name" value="adh_short"/>
    <property type="match status" value="1"/>
</dbReference>
<keyword evidence="5" id="KW-1185">Reference proteome</keyword>
<keyword evidence="2" id="KW-0560">Oxidoreductase</keyword>
<dbReference type="GO" id="GO:0016616">
    <property type="term" value="F:oxidoreductase activity, acting on the CH-OH group of donors, NAD or NADP as acceptor"/>
    <property type="evidence" value="ECO:0007669"/>
    <property type="project" value="UniProtKB-ARBA"/>
</dbReference>
<dbReference type="FunFam" id="3.40.50.720:FF:000439">
    <property type="entry name" value="Short chain dehydrogenase/reductase (AFU_orthologue AFUA_2G00830)"/>
    <property type="match status" value="1"/>
</dbReference>